<feature type="domain" description="DUF7168" evidence="3">
    <location>
        <begin position="278"/>
        <end position="378"/>
    </location>
</feature>
<dbReference type="InterPro" id="IPR055592">
    <property type="entry name" value="DUF7168"/>
</dbReference>
<dbReference type="Proteomes" id="UP000654471">
    <property type="component" value="Unassembled WGS sequence"/>
</dbReference>
<keyword evidence="5" id="KW-1185">Reference proteome</keyword>
<dbReference type="Pfam" id="PF10979">
    <property type="entry name" value="DUF2786"/>
    <property type="match status" value="1"/>
</dbReference>
<dbReference type="Pfam" id="PF23771">
    <property type="entry name" value="DUF7168"/>
    <property type="match status" value="1"/>
</dbReference>
<comment type="caution">
    <text evidence="4">The sequence shown here is derived from an EMBL/GenBank/DDBJ whole genome shotgun (WGS) entry which is preliminary data.</text>
</comment>
<feature type="region of interest" description="Disordered" evidence="1">
    <location>
        <begin position="421"/>
        <end position="442"/>
    </location>
</feature>
<gene>
    <name evidence="4" type="ORF">GCM10010211_50130</name>
</gene>
<name>A0ABQ2VCH3_9ACTN</name>
<evidence type="ECO:0000313" key="5">
    <source>
        <dbReference type="Proteomes" id="UP000654471"/>
    </source>
</evidence>
<evidence type="ECO:0000256" key="1">
    <source>
        <dbReference type="SAM" id="MobiDB-lite"/>
    </source>
</evidence>
<evidence type="ECO:0000259" key="2">
    <source>
        <dbReference type="Pfam" id="PF10979"/>
    </source>
</evidence>
<feature type="domain" description="DUF2786" evidence="2">
    <location>
        <begin position="206"/>
        <end position="245"/>
    </location>
</feature>
<dbReference type="InterPro" id="IPR024498">
    <property type="entry name" value="DUF2786"/>
</dbReference>
<accession>A0ABQ2VCH3</accession>
<proteinExistence type="predicted"/>
<evidence type="ECO:0000259" key="3">
    <source>
        <dbReference type="Pfam" id="PF23771"/>
    </source>
</evidence>
<sequence length="442" mass="46197">MSEHGRGSRGNGRGARATPPADEAAELVGGVLGRVRYAADGTAAEDAMETGASMLAAAAPGWEAVSAAVLAAAADAVRRCWAGGWQPADLERMVRRDAPDTTLAALAVDAIAAEESRHPGAGAPHDPRRQAQLDRLDARVWWDSDRGYLDALAARRRTSRFETAYDVLAVLRLIARLPRITPLPPPPHPSAASAARATGGSAAASRALGRIRGLLAKAEATTFAEEAEALSAKAQELMARHSIDEALLAGADGLRGAGPADGPAAIRIGIEGPYEQAKALLLDAVAAANRCQAVWASDVAFSTVIGFPPDLEAAELLYTSLLLQATSAMNRAGDDHHARGRSRRTRDFRQAFLVAYADRIRTRLAAATEAVTAAASAESTAPDRLLPALAARALAVDETTGTLFPDTAPVRLRGVRDAAGWHQGTAAADRARLGRTPPDAER</sequence>
<feature type="region of interest" description="Disordered" evidence="1">
    <location>
        <begin position="1"/>
        <end position="22"/>
    </location>
</feature>
<reference evidence="5" key="1">
    <citation type="journal article" date="2019" name="Int. J. Syst. Evol. Microbiol.">
        <title>The Global Catalogue of Microorganisms (GCM) 10K type strain sequencing project: providing services to taxonomists for standard genome sequencing and annotation.</title>
        <authorList>
            <consortium name="The Broad Institute Genomics Platform"/>
            <consortium name="The Broad Institute Genome Sequencing Center for Infectious Disease"/>
            <person name="Wu L."/>
            <person name="Ma J."/>
        </authorList>
    </citation>
    <scope>NUCLEOTIDE SEQUENCE [LARGE SCALE GENOMIC DNA]</scope>
    <source>
        <strain evidence="5">JCM 3399</strain>
    </source>
</reference>
<dbReference type="EMBL" id="BMRP01000018">
    <property type="protein sequence ID" value="GGU78151.1"/>
    <property type="molecule type" value="Genomic_DNA"/>
</dbReference>
<evidence type="ECO:0008006" key="6">
    <source>
        <dbReference type="Google" id="ProtNLM"/>
    </source>
</evidence>
<protein>
    <recommendedName>
        <fullName evidence="6">DUF2786 domain-containing protein</fullName>
    </recommendedName>
</protein>
<organism evidence="4 5">
    <name type="scientific">Streptomyces albospinus</name>
    <dbReference type="NCBI Taxonomy" id="285515"/>
    <lineage>
        <taxon>Bacteria</taxon>
        <taxon>Bacillati</taxon>
        <taxon>Actinomycetota</taxon>
        <taxon>Actinomycetes</taxon>
        <taxon>Kitasatosporales</taxon>
        <taxon>Streptomycetaceae</taxon>
        <taxon>Streptomyces</taxon>
    </lineage>
</organism>
<dbReference type="RefSeq" id="WP_308427691.1">
    <property type="nucleotide sequence ID" value="NZ_BMRP01000018.1"/>
</dbReference>
<evidence type="ECO:0000313" key="4">
    <source>
        <dbReference type="EMBL" id="GGU78151.1"/>
    </source>
</evidence>